<dbReference type="InterPro" id="IPR008266">
    <property type="entry name" value="Tyr_kinase_AS"/>
</dbReference>
<dbReference type="STRING" id="765440.A0A0C3AV15"/>
<feature type="domain" description="Fungal-type protein kinase" evidence="1">
    <location>
        <begin position="390"/>
        <end position="448"/>
    </location>
</feature>
<dbReference type="Proteomes" id="UP000054166">
    <property type="component" value="Unassembled WGS sequence"/>
</dbReference>
<feature type="domain" description="Fungal-type protein kinase" evidence="1">
    <location>
        <begin position="221"/>
        <end position="364"/>
    </location>
</feature>
<protein>
    <recommendedName>
        <fullName evidence="1">Fungal-type protein kinase domain-containing protein</fullName>
    </recommendedName>
</protein>
<evidence type="ECO:0000313" key="3">
    <source>
        <dbReference type="Proteomes" id="UP000054166"/>
    </source>
</evidence>
<dbReference type="EMBL" id="KN833021">
    <property type="protein sequence ID" value="KIM77793.1"/>
    <property type="molecule type" value="Genomic_DNA"/>
</dbReference>
<evidence type="ECO:0000313" key="2">
    <source>
        <dbReference type="EMBL" id="KIM77793.1"/>
    </source>
</evidence>
<evidence type="ECO:0000259" key="1">
    <source>
        <dbReference type="Pfam" id="PF17667"/>
    </source>
</evidence>
<dbReference type="PROSITE" id="PS00109">
    <property type="entry name" value="PROTEIN_KINASE_TYR"/>
    <property type="match status" value="1"/>
</dbReference>
<dbReference type="OrthoDB" id="3271139at2759"/>
<sequence length="501" mass="55430">MSTDSPRHLRLQSNRLNHLVESHVGTSRDAIKADLVGKIVYDDPAVFRRLYIERVSTNLVTSCAASFKAKNAEDIKLLKDLVERASKKTPEALELEEINDTANDLNKQETSGNHGSAEEKKMYDPLVRNTLSESDFSHVGAKLGKFQKANGMLKADELHTFGFHDFSAWGRCEVKPLKKQGPKPAIAGTIPPIVTQSADYTRLFMSARPLMLFCVGILIFGTETQTFVRVVRSLACNLSIQELGFDSTKLTGNTGGYPHAVVPSGGNDRRKWCTIGPPIWTSLSFLGRGTNVWLVREYVDGIDQEPLLRGNDMIMKTAWRNSARTPESDIYMSIDQPPEGLAKFECSGDVKFDGYPITVQNLRSDPVRNLPPEGNFNPPTPILHRLILGTASARSQSIAPISDPLQAHKTLCDQGILHRDISAGNVLLTKTQNTSLRGFITDLEFARIEASTISKPRVVVKSNIGPQNNYDDQGRVLSRTEPTTRTHTMFESTVTVKRGAL</sequence>
<reference evidence="3" key="2">
    <citation type="submission" date="2015-01" db="EMBL/GenBank/DDBJ databases">
        <title>Evolutionary Origins and Diversification of the Mycorrhizal Mutualists.</title>
        <authorList>
            <consortium name="DOE Joint Genome Institute"/>
            <consortium name="Mycorrhizal Genomics Consortium"/>
            <person name="Kohler A."/>
            <person name="Kuo A."/>
            <person name="Nagy L.G."/>
            <person name="Floudas D."/>
            <person name="Copeland A."/>
            <person name="Barry K.W."/>
            <person name="Cichocki N."/>
            <person name="Veneault-Fourrey C."/>
            <person name="LaButti K."/>
            <person name="Lindquist E.A."/>
            <person name="Lipzen A."/>
            <person name="Lundell T."/>
            <person name="Morin E."/>
            <person name="Murat C."/>
            <person name="Riley R."/>
            <person name="Ohm R."/>
            <person name="Sun H."/>
            <person name="Tunlid A."/>
            <person name="Henrissat B."/>
            <person name="Grigoriev I.V."/>
            <person name="Hibbett D.S."/>
            <person name="Martin F."/>
        </authorList>
    </citation>
    <scope>NUCLEOTIDE SEQUENCE [LARGE SCALE GENOMIC DNA]</scope>
    <source>
        <strain evidence="3">F 1598</strain>
    </source>
</reference>
<dbReference type="HOGENOM" id="CLU_012171_1_0_1"/>
<dbReference type="InterPro" id="IPR040976">
    <property type="entry name" value="Pkinase_fungal"/>
</dbReference>
<keyword evidence="3" id="KW-1185">Reference proteome</keyword>
<dbReference type="Gene3D" id="1.10.510.10">
    <property type="entry name" value="Transferase(Phosphotransferase) domain 1"/>
    <property type="match status" value="1"/>
</dbReference>
<dbReference type="GO" id="GO:0004672">
    <property type="term" value="F:protein kinase activity"/>
    <property type="evidence" value="ECO:0007669"/>
    <property type="project" value="InterPro"/>
</dbReference>
<organism evidence="2 3">
    <name type="scientific">Piloderma croceum (strain F 1598)</name>
    <dbReference type="NCBI Taxonomy" id="765440"/>
    <lineage>
        <taxon>Eukaryota</taxon>
        <taxon>Fungi</taxon>
        <taxon>Dikarya</taxon>
        <taxon>Basidiomycota</taxon>
        <taxon>Agaricomycotina</taxon>
        <taxon>Agaricomycetes</taxon>
        <taxon>Agaricomycetidae</taxon>
        <taxon>Atheliales</taxon>
        <taxon>Atheliaceae</taxon>
        <taxon>Piloderma</taxon>
    </lineage>
</organism>
<name>A0A0C3AV15_PILCF</name>
<dbReference type="InParanoid" id="A0A0C3AV15"/>
<dbReference type="Pfam" id="PF17667">
    <property type="entry name" value="Pkinase_fungal"/>
    <property type="match status" value="2"/>
</dbReference>
<reference evidence="2 3" key="1">
    <citation type="submission" date="2014-04" db="EMBL/GenBank/DDBJ databases">
        <authorList>
            <consortium name="DOE Joint Genome Institute"/>
            <person name="Kuo A."/>
            <person name="Tarkka M."/>
            <person name="Buscot F."/>
            <person name="Kohler A."/>
            <person name="Nagy L.G."/>
            <person name="Floudas D."/>
            <person name="Copeland A."/>
            <person name="Barry K.W."/>
            <person name="Cichocki N."/>
            <person name="Veneault-Fourrey C."/>
            <person name="LaButti K."/>
            <person name="Lindquist E.A."/>
            <person name="Lipzen A."/>
            <person name="Lundell T."/>
            <person name="Morin E."/>
            <person name="Murat C."/>
            <person name="Sun H."/>
            <person name="Tunlid A."/>
            <person name="Henrissat B."/>
            <person name="Grigoriev I.V."/>
            <person name="Hibbett D.S."/>
            <person name="Martin F."/>
            <person name="Nordberg H.P."/>
            <person name="Cantor M.N."/>
            <person name="Hua S.X."/>
        </authorList>
    </citation>
    <scope>NUCLEOTIDE SEQUENCE [LARGE SCALE GENOMIC DNA]</scope>
    <source>
        <strain evidence="2 3">F 1598</strain>
    </source>
</reference>
<accession>A0A0C3AV15</accession>
<proteinExistence type="predicted"/>
<dbReference type="InterPro" id="IPR011009">
    <property type="entry name" value="Kinase-like_dom_sf"/>
</dbReference>
<gene>
    <name evidence="2" type="ORF">PILCRDRAFT_11690</name>
</gene>
<dbReference type="AlphaFoldDB" id="A0A0C3AV15"/>
<dbReference type="SUPFAM" id="SSF56112">
    <property type="entry name" value="Protein kinase-like (PK-like)"/>
    <property type="match status" value="1"/>
</dbReference>